<dbReference type="RefSeq" id="WP_345627737.1">
    <property type="nucleotide sequence ID" value="NZ_BAABJQ010000004.1"/>
</dbReference>
<feature type="region of interest" description="Disordered" evidence="1">
    <location>
        <begin position="1"/>
        <end position="100"/>
    </location>
</feature>
<evidence type="ECO:0000313" key="4">
    <source>
        <dbReference type="Proteomes" id="UP001501570"/>
    </source>
</evidence>
<dbReference type="EMBL" id="BAABJQ010000004">
    <property type="protein sequence ID" value="GAA5181796.1"/>
    <property type="molecule type" value="Genomic_DNA"/>
</dbReference>
<keyword evidence="2" id="KW-0472">Membrane</keyword>
<gene>
    <name evidence="3" type="ORF">GCM10023322_17290</name>
</gene>
<feature type="region of interest" description="Disordered" evidence="1">
    <location>
        <begin position="349"/>
        <end position="384"/>
    </location>
</feature>
<protein>
    <submittedName>
        <fullName evidence="3">Uncharacterized protein</fullName>
    </submittedName>
</protein>
<feature type="compositionally biased region" description="Pro residues" evidence="1">
    <location>
        <begin position="1"/>
        <end position="13"/>
    </location>
</feature>
<keyword evidence="2" id="KW-1133">Transmembrane helix</keyword>
<sequence length="384" mass="40239">MFPDPTAPSPRPDAAPAEPTQHAPAGPDATPAGQHQTAPHQTAPPGYVPQPAEPAWDPPAPAWPAGPPQPAPPVWDPSAPAWPAGPPEREAPQRVASGPSTGLARVGKIILVRIAVAALAIAAVVAFAVVRGDRGTGVQAFPTTGPTTGARVTNTPRVNPDAPFDGTPAASYPDGAAGLVMPEATAVTGFSRQQVADALAQVRQALIAARLDDRMLTQHDADGFISLFASAERDDLRGQFDDHKFTTYASQIGSGHRLLPTPPRVKGQTTFKATTNSNEVDEIQITTNYVWVYAFDAPASQPGDNLVIVHDNVTWEVPSSAEVSSADRGLWLDQSESYVSNVDCNQFDQGLIAPGVPQPDTGGGSEDPNSMFDPNRSLDIANTC</sequence>
<proteinExistence type="predicted"/>
<feature type="transmembrane region" description="Helical" evidence="2">
    <location>
        <begin position="110"/>
        <end position="130"/>
    </location>
</feature>
<evidence type="ECO:0000313" key="3">
    <source>
        <dbReference type="EMBL" id="GAA5181796.1"/>
    </source>
</evidence>
<comment type="caution">
    <text evidence="3">The sequence shown here is derived from an EMBL/GenBank/DDBJ whole genome shotgun (WGS) entry which is preliminary data.</text>
</comment>
<keyword evidence="2" id="KW-0812">Transmembrane</keyword>
<organism evidence="3 4">
    <name type="scientific">Rugosimonospora acidiphila</name>
    <dbReference type="NCBI Taxonomy" id="556531"/>
    <lineage>
        <taxon>Bacteria</taxon>
        <taxon>Bacillati</taxon>
        <taxon>Actinomycetota</taxon>
        <taxon>Actinomycetes</taxon>
        <taxon>Micromonosporales</taxon>
        <taxon>Micromonosporaceae</taxon>
        <taxon>Rugosimonospora</taxon>
    </lineage>
</organism>
<evidence type="ECO:0000256" key="2">
    <source>
        <dbReference type="SAM" id="Phobius"/>
    </source>
</evidence>
<feature type="compositionally biased region" description="Pro residues" evidence="1">
    <location>
        <begin position="46"/>
        <end position="75"/>
    </location>
</feature>
<name>A0ABP9RPG8_9ACTN</name>
<dbReference type="Proteomes" id="UP001501570">
    <property type="component" value="Unassembled WGS sequence"/>
</dbReference>
<accession>A0ABP9RPG8</accession>
<keyword evidence="4" id="KW-1185">Reference proteome</keyword>
<evidence type="ECO:0000256" key="1">
    <source>
        <dbReference type="SAM" id="MobiDB-lite"/>
    </source>
</evidence>
<reference evidence="4" key="1">
    <citation type="journal article" date="2019" name="Int. J. Syst. Evol. Microbiol.">
        <title>The Global Catalogue of Microorganisms (GCM) 10K type strain sequencing project: providing services to taxonomists for standard genome sequencing and annotation.</title>
        <authorList>
            <consortium name="The Broad Institute Genomics Platform"/>
            <consortium name="The Broad Institute Genome Sequencing Center for Infectious Disease"/>
            <person name="Wu L."/>
            <person name="Ma J."/>
        </authorList>
    </citation>
    <scope>NUCLEOTIDE SEQUENCE [LARGE SCALE GENOMIC DNA]</scope>
    <source>
        <strain evidence="4">JCM 18304</strain>
    </source>
</reference>